<name>A0A3R9X5A0_9CREN</name>
<dbReference type="Pfam" id="PF00126">
    <property type="entry name" value="HTH_1"/>
    <property type="match status" value="1"/>
</dbReference>
<dbReference type="InterPro" id="IPR058240">
    <property type="entry name" value="rSAM_sf"/>
</dbReference>
<accession>A0A3R9X5A0</accession>
<dbReference type="EMBL" id="RXII01000054">
    <property type="protein sequence ID" value="RZN62114.1"/>
    <property type="molecule type" value="Genomic_DNA"/>
</dbReference>
<dbReference type="PANTHER" id="PTHR30432">
    <property type="entry name" value="TRANSCRIPTIONAL REGULATOR MODE"/>
    <property type="match status" value="1"/>
</dbReference>
<dbReference type="InterPro" id="IPR000847">
    <property type="entry name" value="LysR_HTH_N"/>
</dbReference>
<evidence type="ECO:0000313" key="2">
    <source>
        <dbReference type="EMBL" id="RSN75731.1"/>
    </source>
</evidence>
<feature type="domain" description="HTH lysR-type" evidence="1">
    <location>
        <begin position="264"/>
        <end position="327"/>
    </location>
</feature>
<dbReference type="EMBL" id="RCOS01000070">
    <property type="protein sequence ID" value="RSN75731.1"/>
    <property type="molecule type" value="Genomic_DNA"/>
</dbReference>
<evidence type="ECO:0000259" key="1">
    <source>
        <dbReference type="Pfam" id="PF00126"/>
    </source>
</evidence>
<organism evidence="2 4">
    <name type="scientific">Candidatus Methanodesulfokora washburnensis</name>
    <dbReference type="NCBI Taxonomy" id="2478471"/>
    <lineage>
        <taxon>Archaea</taxon>
        <taxon>Thermoproteota</taxon>
        <taxon>Candidatus Korarchaeia</taxon>
        <taxon>Candidatus Korarchaeia incertae sedis</taxon>
        <taxon>Candidatus Methanodesulfokora</taxon>
    </lineage>
</organism>
<dbReference type="Proteomes" id="UP000316217">
    <property type="component" value="Unassembled WGS sequence"/>
</dbReference>
<dbReference type="InterPro" id="IPR051815">
    <property type="entry name" value="Molybdate_resp_trans_reg"/>
</dbReference>
<dbReference type="InterPro" id="IPR036388">
    <property type="entry name" value="WH-like_DNA-bd_sf"/>
</dbReference>
<gene>
    <name evidence="2" type="ORF">D6D85_05720</name>
    <name evidence="3" type="ORF">EF810_03575</name>
</gene>
<dbReference type="AlphaFoldDB" id="A0A3R9X5A0"/>
<dbReference type="InterPro" id="IPR036390">
    <property type="entry name" value="WH_DNA-bd_sf"/>
</dbReference>
<evidence type="ECO:0000313" key="4">
    <source>
        <dbReference type="Proteomes" id="UP000277582"/>
    </source>
</evidence>
<dbReference type="GO" id="GO:0003700">
    <property type="term" value="F:DNA-binding transcription factor activity"/>
    <property type="evidence" value="ECO:0007669"/>
    <property type="project" value="InterPro"/>
</dbReference>
<dbReference type="Proteomes" id="UP000277582">
    <property type="component" value="Unassembled WGS sequence"/>
</dbReference>
<dbReference type="Gene3D" id="1.10.10.10">
    <property type="entry name" value="Winged helix-like DNA-binding domain superfamily/Winged helix DNA-binding domain"/>
    <property type="match status" value="1"/>
</dbReference>
<comment type="caution">
    <text evidence="2">The sequence shown here is derived from an EMBL/GenBank/DDBJ whole genome shotgun (WGS) entry which is preliminary data.</text>
</comment>
<dbReference type="PANTHER" id="PTHR30432:SF1">
    <property type="entry name" value="DNA-BINDING TRANSCRIPTIONAL DUAL REGULATOR MODE"/>
    <property type="match status" value="1"/>
</dbReference>
<protein>
    <submittedName>
        <fullName evidence="2">LysR family transcriptional regulator</fullName>
    </submittedName>
</protein>
<dbReference type="SUPFAM" id="SSF102114">
    <property type="entry name" value="Radical SAM enzymes"/>
    <property type="match status" value="1"/>
</dbReference>
<reference evidence="2 4" key="1">
    <citation type="submission" date="2018-10" db="EMBL/GenBank/DDBJ databases">
        <title>Co-occurring genomic capacity for anaerobic methane metabolism and dissimilatory sulfite reduction discovered in the Korarchaeota.</title>
        <authorList>
            <person name="Mckay L.J."/>
            <person name="Dlakic M."/>
            <person name="Fields M.W."/>
            <person name="Delmont T.O."/>
            <person name="Eren A.M."/>
            <person name="Jay Z.J."/>
            <person name="Klingelsmith K.B."/>
            <person name="Rusch D.B."/>
            <person name="Inskeep W.P."/>
        </authorList>
    </citation>
    <scope>NUCLEOTIDE SEQUENCE [LARGE SCALE GENOMIC DNA]</scope>
    <source>
        <strain evidence="2 4">MDKW</strain>
    </source>
</reference>
<evidence type="ECO:0000313" key="3">
    <source>
        <dbReference type="EMBL" id="RZN62114.1"/>
    </source>
</evidence>
<dbReference type="SUPFAM" id="SSF46785">
    <property type="entry name" value="Winged helix' DNA-binding domain"/>
    <property type="match status" value="1"/>
</dbReference>
<sequence length="345" mass="39643">MPSKLTLFAQLSSRCSIGCALCPWKEFLDGSELDITKFIDLLDSNKFERVVITCPWSDRLEEFSKEVRKRDISLVYLLHSRSVRLTKNLLNADELFFLVDYAEDMEKMRDCVMILLSHGYERINFIMQLIPGVNDSDLQSILSTCNKWGLRFWISSPIFKCDSSLRLERMLKAKLSQKSFCLLGAFSATPALVGESPLFLMESKREECNILFLNPDGLIRCPMSPNVISDIPDSMNCPIKRRNPFLLITRIYLITSKGAEFDERDLMLLDLIDRMKSIRGAARQLGIPISTACERIKAMEDSIGTSLTRTCRGGHERGSTVLTEDGRRIVEEYRRIKIRERRVKF</sequence>
<proteinExistence type="predicted"/>
<keyword evidence="4" id="KW-1185">Reference proteome</keyword>
<reference evidence="3 5" key="2">
    <citation type="journal article" date="2019" name="Nat. Microbiol.">
        <title>Wide diversity of methane and short-chain alkane metabolisms in uncultured archaea.</title>
        <authorList>
            <person name="Borrel G."/>
            <person name="Adam P.S."/>
            <person name="McKay L.J."/>
            <person name="Chen L.X."/>
            <person name="Sierra-Garcia I.N."/>
            <person name="Sieber C.M."/>
            <person name="Letourneur Q."/>
            <person name="Ghozlane A."/>
            <person name="Andersen G.L."/>
            <person name="Li W.J."/>
            <person name="Hallam S.J."/>
            <person name="Muyzer G."/>
            <person name="de Oliveira V.M."/>
            <person name="Inskeep W.P."/>
            <person name="Banfield J.F."/>
            <person name="Gribaldo S."/>
        </authorList>
    </citation>
    <scope>NUCLEOTIDE SEQUENCE [LARGE SCALE GENOMIC DNA]</scope>
    <source>
        <strain evidence="3">NM4</strain>
    </source>
</reference>
<dbReference type="RefSeq" id="WP_125671066.1">
    <property type="nucleotide sequence ID" value="NZ_RCOS01000070.1"/>
</dbReference>
<evidence type="ECO:0000313" key="5">
    <source>
        <dbReference type="Proteomes" id="UP000316217"/>
    </source>
</evidence>